<sequence length="330" mass="37093">MSTLLKKYSVVEFVSDPGNDEEEYLVEVVPTKWISEDREFCYYPPHSMRGKCTKLVMSLADYDSSEWKLLRIIYHHSYSTFNVALKARNKAVKEDTIVATDVDTDYTKPRDRKPPKRLIPSDSDSDEGPRKNKKPVGSHIIPEPSSTLPSNLKKLLDSAKTKNLAKSKQKSSAILKFFSTSSKKDTTPVRQLLQEESAQAETTNDENLPEMLDEDNCSLSKLKSSVSKNEGSSLRSKKFSNNLELPEVAEETSICEQSQDSHDESTLMSDHNNEFRINKKRDFLDRSPPSTSSSNDSRPTTGCRSCISMISGSGSTGSKSYILYFLISLK</sequence>
<organism evidence="2 3">
    <name type="scientific">Temnothorax curvispinosus</name>
    <dbReference type="NCBI Taxonomy" id="300111"/>
    <lineage>
        <taxon>Eukaryota</taxon>
        <taxon>Metazoa</taxon>
        <taxon>Ecdysozoa</taxon>
        <taxon>Arthropoda</taxon>
        <taxon>Hexapoda</taxon>
        <taxon>Insecta</taxon>
        <taxon>Pterygota</taxon>
        <taxon>Neoptera</taxon>
        <taxon>Endopterygota</taxon>
        <taxon>Hymenoptera</taxon>
        <taxon>Apocrita</taxon>
        <taxon>Aculeata</taxon>
        <taxon>Formicoidea</taxon>
        <taxon>Formicidae</taxon>
        <taxon>Myrmicinae</taxon>
        <taxon>Temnothorax</taxon>
    </lineage>
</organism>
<feature type="region of interest" description="Disordered" evidence="1">
    <location>
        <begin position="103"/>
        <end position="151"/>
    </location>
</feature>
<dbReference type="AlphaFoldDB" id="A0A6J1QP34"/>
<evidence type="ECO:0000313" key="2">
    <source>
        <dbReference type="Proteomes" id="UP000504618"/>
    </source>
</evidence>
<proteinExistence type="predicted"/>
<protein>
    <submittedName>
        <fullName evidence="3">Protein gar2-like</fullName>
    </submittedName>
</protein>
<dbReference type="OrthoDB" id="7554028at2759"/>
<name>A0A6J1QP34_9HYME</name>
<keyword evidence="2" id="KW-1185">Reference proteome</keyword>
<evidence type="ECO:0000256" key="1">
    <source>
        <dbReference type="SAM" id="MobiDB-lite"/>
    </source>
</evidence>
<dbReference type="Proteomes" id="UP000504618">
    <property type="component" value="Unplaced"/>
</dbReference>
<accession>A0A6J1QP34</accession>
<feature type="region of interest" description="Disordered" evidence="1">
    <location>
        <begin position="250"/>
        <end position="301"/>
    </location>
</feature>
<feature type="compositionally biased region" description="Low complexity" evidence="1">
    <location>
        <begin position="286"/>
        <end position="301"/>
    </location>
</feature>
<evidence type="ECO:0000313" key="3">
    <source>
        <dbReference type="RefSeq" id="XP_024882300.1"/>
    </source>
</evidence>
<feature type="compositionally biased region" description="Basic and acidic residues" evidence="1">
    <location>
        <begin position="259"/>
        <end position="285"/>
    </location>
</feature>
<gene>
    <name evidence="3" type="primary">LOC112461329</name>
</gene>
<dbReference type="GeneID" id="112461329"/>
<dbReference type="RefSeq" id="XP_024882300.1">
    <property type="nucleotide sequence ID" value="XM_025026532.1"/>
</dbReference>
<reference evidence="3" key="1">
    <citation type="submission" date="2025-08" db="UniProtKB">
        <authorList>
            <consortium name="RefSeq"/>
        </authorList>
    </citation>
    <scope>IDENTIFICATION</scope>
    <source>
        <tissue evidence="3">Whole body</tissue>
    </source>
</reference>